<feature type="compositionally biased region" description="Basic and acidic residues" evidence="1">
    <location>
        <begin position="17"/>
        <end position="50"/>
    </location>
</feature>
<dbReference type="KEGG" id="ptrr:90956750"/>
<organism evidence="2 3">
    <name type="scientific">Pyrenophora tritici-repentis</name>
    <dbReference type="NCBI Taxonomy" id="45151"/>
    <lineage>
        <taxon>Eukaryota</taxon>
        <taxon>Fungi</taxon>
        <taxon>Dikarya</taxon>
        <taxon>Ascomycota</taxon>
        <taxon>Pezizomycotina</taxon>
        <taxon>Dothideomycetes</taxon>
        <taxon>Pleosporomycetidae</taxon>
        <taxon>Pleosporales</taxon>
        <taxon>Pleosporineae</taxon>
        <taxon>Pleosporaceae</taxon>
        <taxon>Pyrenophora</taxon>
    </lineage>
</organism>
<accession>A0A317BBX4</accession>
<evidence type="ECO:0000313" key="2">
    <source>
        <dbReference type="EMBL" id="KAF7570853.1"/>
    </source>
</evidence>
<dbReference type="Proteomes" id="UP000245464">
    <property type="component" value="Chromosome 5"/>
</dbReference>
<evidence type="ECO:0000256" key="1">
    <source>
        <dbReference type="SAM" id="MobiDB-lite"/>
    </source>
</evidence>
<dbReference type="EMBL" id="NQIK02000005">
    <property type="protein sequence ID" value="KAF7570853.1"/>
    <property type="molecule type" value="Genomic_DNA"/>
</dbReference>
<sequence>MKAIEEDQQETTVDNIACKHEDEEEEGHATEKGEDGSTSEEEKVPATEKE</sequence>
<proteinExistence type="predicted"/>
<dbReference type="GeneID" id="90956750"/>
<gene>
    <name evidence="2" type="ORF">PtrM4_108550</name>
</gene>
<dbReference type="RefSeq" id="XP_065962253.1">
    <property type="nucleotide sequence ID" value="XM_066107804.1"/>
</dbReference>
<reference evidence="2" key="1">
    <citation type="journal article" date="2018" name="BMC Genomics">
        <title>Comparative genomics of the wheat fungal pathogen Pyrenophora tritici-repentis reveals chromosomal variations and genome plasticity.</title>
        <authorList>
            <person name="Moolhuijzen P."/>
            <person name="See P.T."/>
            <person name="Hane J.K."/>
            <person name="Shi G."/>
            <person name="Liu Z."/>
            <person name="Oliver R.P."/>
            <person name="Moffat C.S."/>
        </authorList>
    </citation>
    <scope>NUCLEOTIDE SEQUENCE [LARGE SCALE GENOMIC DNA]</scope>
    <source>
        <strain evidence="2">M4</strain>
    </source>
</reference>
<name>A0A317BBX4_9PLEO</name>
<dbReference type="AlphaFoldDB" id="A0A317BBX4"/>
<comment type="caution">
    <text evidence="2">The sequence shown here is derived from an EMBL/GenBank/DDBJ whole genome shotgun (WGS) entry which is preliminary data.</text>
</comment>
<protein>
    <submittedName>
        <fullName evidence="2">Uncharacterized protein</fullName>
    </submittedName>
</protein>
<evidence type="ECO:0000313" key="3">
    <source>
        <dbReference type="Proteomes" id="UP000245464"/>
    </source>
</evidence>
<feature type="region of interest" description="Disordered" evidence="1">
    <location>
        <begin position="1"/>
        <end position="50"/>
    </location>
</feature>